<dbReference type="RefSeq" id="WP_301137351.1">
    <property type="nucleotide sequence ID" value="NZ_JAUHTQ010000003.1"/>
</dbReference>
<dbReference type="EMBL" id="JAUHTQ010000003">
    <property type="protein sequence ID" value="MDN4493071.1"/>
    <property type="molecule type" value="Genomic_DNA"/>
</dbReference>
<gene>
    <name evidence="1" type="ORF">QYB95_05910</name>
</gene>
<protein>
    <recommendedName>
        <fullName evidence="3">YlzJ-like protein</fullName>
    </recommendedName>
</protein>
<proteinExistence type="predicted"/>
<accession>A0ABT8GNS4</accession>
<evidence type="ECO:0008006" key="3">
    <source>
        <dbReference type="Google" id="ProtNLM"/>
    </source>
</evidence>
<dbReference type="Proteomes" id="UP001172743">
    <property type="component" value="Unassembled WGS sequence"/>
</dbReference>
<evidence type="ECO:0000313" key="2">
    <source>
        <dbReference type="Proteomes" id="UP001172743"/>
    </source>
</evidence>
<evidence type="ECO:0000313" key="1">
    <source>
        <dbReference type="EMBL" id="MDN4493071.1"/>
    </source>
</evidence>
<organism evidence="1 2">
    <name type="scientific">Ureibacillus aquaedulcis</name>
    <dbReference type="NCBI Taxonomy" id="3058421"/>
    <lineage>
        <taxon>Bacteria</taxon>
        <taxon>Bacillati</taxon>
        <taxon>Bacillota</taxon>
        <taxon>Bacilli</taxon>
        <taxon>Bacillales</taxon>
        <taxon>Caryophanaceae</taxon>
        <taxon>Ureibacillus</taxon>
    </lineage>
</organism>
<comment type="caution">
    <text evidence="1">The sequence shown here is derived from an EMBL/GenBank/DDBJ whole genome shotgun (WGS) entry which is preliminary data.</text>
</comment>
<sequence length="71" mass="8273">MKFVYYNDTGREVGIHPATKEHGTECDMSTILPLEERTFILPNNTYPWVKMWDYGEEHGLSILVSPQQEDN</sequence>
<reference evidence="1" key="1">
    <citation type="submission" date="2023-07" db="EMBL/GenBank/DDBJ databases">
        <title>Ureibacillus sp. isolated from freshwater well.</title>
        <authorList>
            <person name="Kirdat K."/>
            <person name="Bhatt A."/>
            <person name="Teware R."/>
            <person name="Bhavsar Y."/>
            <person name="Yadav A."/>
        </authorList>
    </citation>
    <scope>NUCLEOTIDE SEQUENCE</scope>
    <source>
        <strain evidence="1">BA0131</strain>
    </source>
</reference>
<name>A0ABT8GNS4_9BACL</name>
<keyword evidence="2" id="KW-1185">Reference proteome</keyword>